<sequence>MKLIPLLFLSICVSCVHSYSEELFERIKRASLLANDAYCVNSIMIPDFLNSPISYIEQQGVKVLKVFQPKRVSLILSGNGFIGLDEERKEIIVSFRGSISVMDWLSDFYFDTAEYNPLHGQVQCEGNCLVHLGVLKQFSIIYQDVMDTYLPLLEQYPDFTTVVTGHSLGGGFAYLMGIELQTLGIKTSLVTFGALRMGNEDLNKWVDKLFNTDEALEQIKNNENPTRAYLRVIQEMDIVPLVPPGPIYGHSGIQFSIRKLSGFSPSMSQVRLDGAHLELQEIIEEMFLTGRITAILGVIDHISYFRRMALPCMIDSVM</sequence>
<dbReference type="SUPFAM" id="SSF53474">
    <property type="entry name" value="alpha/beta-Hydrolases"/>
    <property type="match status" value="1"/>
</dbReference>
<organism evidence="5 6">
    <name type="scientific">Eremothecium sinecaudum</name>
    <dbReference type="NCBI Taxonomy" id="45286"/>
    <lineage>
        <taxon>Eukaryota</taxon>
        <taxon>Fungi</taxon>
        <taxon>Dikarya</taxon>
        <taxon>Ascomycota</taxon>
        <taxon>Saccharomycotina</taxon>
        <taxon>Saccharomycetes</taxon>
        <taxon>Saccharomycetales</taxon>
        <taxon>Saccharomycetaceae</taxon>
        <taxon>Eremothecium</taxon>
    </lineage>
</organism>
<keyword evidence="2" id="KW-0378">Hydrolase</keyword>
<dbReference type="InterPro" id="IPR029058">
    <property type="entry name" value="AB_hydrolase_fold"/>
</dbReference>
<dbReference type="Pfam" id="PF01764">
    <property type="entry name" value="Lipase_3"/>
    <property type="match status" value="1"/>
</dbReference>
<dbReference type="PANTHER" id="PTHR46640">
    <property type="entry name" value="TRIACYLGLYCEROL LIPASE, PUTATIVE (AFU_ORTHOLOGUE AFUA_6G06510)-RELATED"/>
    <property type="match status" value="1"/>
</dbReference>
<evidence type="ECO:0000259" key="4">
    <source>
        <dbReference type="Pfam" id="PF01764"/>
    </source>
</evidence>
<reference evidence="5 6" key="1">
    <citation type="submission" date="2016-01" db="EMBL/GenBank/DDBJ databases">
        <title>Genome sequence of the yeast Holleya sinecauda.</title>
        <authorList>
            <person name="Dietrich F.S."/>
        </authorList>
    </citation>
    <scope>NUCLEOTIDE SEQUENCE [LARGE SCALE GENOMIC DNA]</scope>
    <source>
        <strain evidence="5 6">ATCC 58844</strain>
    </source>
</reference>
<dbReference type="InterPro" id="IPR051299">
    <property type="entry name" value="AB_hydrolase_lip/est"/>
</dbReference>
<evidence type="ECO:0000256" key="3">
    <source>
        <dbReference type="SAM" id="SignalP"/>
    </source>
</evidence>
<evidence type="ECO:0000313" key="6">
    <source>
        <dbReference type="Proteomes" id="UP000243052"/>
    </source>
</evidence>
<dbReference type="EC" id="3.1.1.3" evidence="1"/>
<dbReference type="PANTHER" id="PTHR46640:SF3">
    <property type="entry name" value="LIPASE LIH1-RELATED"/>
    <property type="match status" value="1"/>
</dbReference>
<dbReference type="GO" id="GO:0004806">
    <property type="term" value="F:triacylglycerol lipase activity"/>
    <property type="evidence" value="ECO:0007669"/>
    <property type="project" value="UniProtKB-EC"/>
</dbReference>
<dbReference type="Proteomes" id="UP000243052">
    <property type="component" value="Chromosome ii"/>
</dbReference>
<keyword evidence="3" id="KW-0732">Signal</keyword>
<dbReference type="CDD" id="cd00519">
    <property type="entry name" value="Lipase_3"/>
    <property type="match status" value="1"/>
</dbReference>
<dbReference type="InterPro" id="IPR002921">
    <property type="entry name" value="Fungal_lipase-type"/>
</dbReference>
<dbReference type="RefSeq" id="XP_017985675.1">
    <property type="nucleotide sequence ID" value="XM_018130229.1"/>
</dbReference>
<feature type="signal peptide" evidence="3">
    <location>
        <begin position="1"/>
        <end position="18"/>
    </location>
</feature>
<dbReference type="AlphaFoldDB" id="A0A120K0T7"/>
<dbReference type="GeneID" id="28721829"/>
<evidence type="ECO:0000256" key="1">
    <source>
        <dbReference type="ARBA" id="ARBA00013279"/>
    </source>
</evidence>
<dbReference type="OrthoDB" id="406844at2759"/>
<feature type="chain" id="PRO_5007167076" description="triacylglycerol lipase" evidence="3">
    <location>
        <begin position="19"/>
        <end position="318"/>
    </location>
</feature>
<accession>A0A120K0T7</accession>
<feature type="domain" description="Fungal lipase-type" evidence="4">
    <location>
        <begin position="92"/>
        <end position="244"/>
    </location>
</feature>
<dbReference type="GO" id="GO:0006629">
    <property type="term" value="P:lipid metabolic process"/>
    <property type="evidence" value="ECO:0007669"/>
    <property type="project" value="InterPro"/>
</dbReference>
<dbReference type="Gene3D" id="3.40.50.1820">
    <property type="entry name" value="alpha/beta hydrolase"/>
    <property type="match status" value="1"/>
</dbReference>
<keyword evidence="6" id="KW-1185">Reference proteome</keyword>
<proteinExistence type="predicted"/>
<gene>
    <name evidence="5" type="ORF">AW171_hschr2191</name>
</gene>
<evidence type="ECO:0000313" key="5">
    <source>
        <dbReference type="EMBL" id="AMD18679.1"/>
    </source>
</evidence>
<evidence type="ECO:0000256" key="2">
    <source>
        <dbReference type="ARBA" id="ARBA00022801"/>
    </source>
</evidence>
<protein>
    <recommendedName>
        <fullName evidence="1">triacylglycerol lipase</fullName>
        <ecNumber evidence="1">3.1.1.3</ecNumber>
    </recommendedName>
</protein>
<name>A0A120K0T7_9SACH</name>
<dbReference type="EMBL" id="CP014242">
    <property type="protein sequence ID" value="AMD18679.1"/>
    <property type="molecule type" value="Genomic_DNA"/>
</dbReference>